<sequence>MSKKKIEGTVEAWESGELGSSIEHARVAPPEIAKAVDEAMGMQAISIRLQNDLIEEFKLIAGRYGIGYQPLMRKALTEFARTELRKLAFEHSKEIERLSKQATVELEVLSAAVSKHKAHA</sequence>
<name>A0A2S9H3W8_9BURK</name>
<dbReference type="Proteomes" id="UP000237839">
    <property type="component" value="Unassembled WGS sequence"/>
</dbReference>
<protein>
    <submittedName>
        <fullName evidence="1">Uncharacterized protein</fullName>
    </submittedName>
</protein>
<evidence type="ECO:0000313" key="1">
    <source>
        <dbReference type="EMBL" id="PRC94668.1"/>
    </source>
</evidence>
<reference evidence="1 2" key="1">
    <citation type="submission" date="2018-02" db="EMBL/GenBank/DDBJ databases">
        <title>Solimicrobium silvestre gen. nov., sp. nov., isolated from alpine forest soil.</title>
        <authorList>
            <person name="Margesin R."/>
            <person name="Albuquerque L."/>
            <person name="Zhang D.-C."/>
            <person name="Froufe H.J.C."/>
            <person name="Severino R."/>
            <person name="Roxo I."/>
            <person name="Egas C."/>
            <person name="Da Costa M.S."/>
        </authorList>
    </citation>
    <scope>NUCLEOTIDE SEQUENCE [LARGE SCALE GENOMIC DNA]</scope>
    <source>
        <strain evidence="1 2">S20-91</strain>
    </source>
</reference>
<evidence type="ECO:0000313" key="2">
    <source>
        <dbReference type="Proteomes" id="UP000237839"/>
    </source>
</evidence>
<dbReference type="EMBL" id="PUGF01000002">
    <property type="protein sequence ID" value="PRC94668.1"/>
    <property type="molecule type" value="Genomic_DNA"/>
</dbReference>
<organism evidence="1 2">
    <name type="scientific">Solimicrobium silvestre</name>
    <dbReference type="NCBI Taxonomy" id="2099400"/>
    <lineage>
        <taxon>Bacteria</taxon>
        <taxon>Pseudomonadati</taxon>
        <taxon>Pseudomonadota</taxon>
        <taxon>Betaproteobacteria</taxon>
        <taxon>Burkholderiales</taxon>
        <taxon>Oxalobacteraceae</taxon>
        <taxon>Solimicrobium</taxon>
    </lineage>
</organism>
<comment type="caution">
    <text evidence="1">The sequence shown here is derived from an EMBL/GenBank/DDBJ whole genome shotgun (WGS) entry which is preliminary data.</text>
</comment>
<dbReference type="AlphaFoldDB" id="A0A2S9H3W8"/>
<accession>A0A2S9H3W8</accession>
<gene>
    <name evidence="1" type="ORF">S2091_0671</name>
</gene>
<keyword evidence="2" id="KW-1185">Reference proteome</keyword>
<proteinExistence type="predicted"/>
<dbReference type="RefSeq" id="WP_105530380.1">
    <property type="nucleotide sequence ID" value="NZ_PUGF01000002.1"/>
</dbReference>
<dbReference type="OrthoDB" id="5684171at2"/>